<dbReference type="SUPFAM" id="SSF48576">
    <property type="entry name" value="Terpenoid synthases"/>
    <property type="match status" value="1"/>
</dbReference>
<dbReference type="HOGENOM" id="CLU_014015_2_0_9"/>
<proteinExistence type="inferred from homology"/>
<accession>A0A075R1V9</accession>
<keyword evidence="8" id="KW-1185">Reference proteome</keyword>
<name>A0A075R1V9_BRELA</name>
<dbReference type="InterPro" id="IPR008949">
    <property type="entry name" value="Isoprenoid_synthase_dom_sf"/>
</dbReference>
<evidence type="ECO:0000256" key="2">
    <source>
        <dbReference type="ARBA" id="ARBA00006706"/>
    </source>
</evidence>
<sequence>MKLADQLHINLDMIDKEMLRIVRTDMSLPMLSSIAGNISRMILAGGKRLRPMMVMVGSRFGRMADPQKVLQMAAVTEFIHVASLIHDDVIDQADTRRGKPTLHVLTDIPTAIHTANYMMTRVAELLSKMEDDRHPYREEITGLLTSRLCLGEYQQMANRFNFDLSMDAYLSKTRNKTAVLMATCLEIGAKLGHATPEVTAKLAQFGDDLGMAFQIRDDVLDFTETSEALGKPAGSDLANGNITLPVMYALQDECLSKCVRQLHERSTPREIQNVVKLIRDSDILERADQLADQYLQNAMKIVGELTEFVAHKDLSVLIAYFGKRKM</sequence>
<protein>
    <submittedName>
        <fullName evidence="7">Heptaprenyl diphosphate synthase component 2</fullName>
        <ecNumber evidence="7">2.5.1.30</ecNumber>
    </submittedName>
</protein>
<dbReference type="PANTHER" id="PTHR12001">
    <property type="entry name" value="GERANYLGERANYL PYROPHOSPHATE SYNTHASE"/>
    <property type="match status" value="1"/>
</dbReference>
<dbReference type="eggNOG" id="COG0142">
    <property type="taxonomic scope" value="Bacteria"/>
</dbReference>
<dbReference type="GO" id="GO:0000010">
    <property type="term" value="F:heptaprenyl diphosphate synthase activity"/>
    <property type="evidence" value="ECO:0007669"/>
    <property type="project" value="UniProtKB-EC"/>
</dbReference>
<dbReference type="AlphaFoldDB" id="A0A075R1V9"/>
<dbReference type="RefSeq" id="WP_003335063.1">
    <property type="nucleotide sequence ID" value="NZ_CP007806.1"/>
</dbReference>
<evidence type="ECO:0000256" key="4">
    <source>
        <dbReference type="ARBA" id="ARBA00022723"/>
    </source>
</evidence>
<dbReference type="EC" id="2.5.1.30" evidence="7"/>
<dbReference type="PROSITE" id="PS00444">
    <property type="entry name" value="POLYPRENYL_SYNTHASE_2"/>
    <property type="match status" value="1"/>
</dbReference>
<dbReference type="GO" id="GO:0008299">
    <property type="term" value="P:isoprenoid biosynthetic process"/>
    <property type="evidence" value="ECO:0007669"/>
    <property type="project" value="InterPro"/>
</dbReference>
<dbReference type="InterPro" id="IPR000092">
    <property type="entry name" value="Polyprenyl_synt"/>
</dbReference>
<dbReference type="STRING" id="1042163.BRLA_c010660"/>
<dbReference type="PROSITE" id="PS00723">
    <property type="entry name" value="POLYPRENYL_SYNTHASE_1"/>
    <property type="match status" value="1"/>
</dbReference>
<gene>
    <name evidence="7" type="ORF">BRLA_c010660</name>
</gene>
<dbReference type="InterPro" id="IPR033749">
    <property type="entry name" value="Polyprenyl_synt_CS"/>
</dbReference>
<evidence type="ECO:0000313" key="8">
    <source>
        <dbReference type="Proteomes" id="UP000005850"/>
    </source>
</evidence>
<keyword evidence="3 6" id="KW-0808">Transferase</keyword>
<comment type="cofactor">
    <cofactor evidence="1">
        <name>Mg(2+)</name>
        <dbReference type="ChEBI" id="CHEBI:18420"/>
    </cofactor>
</comment>
<keyword evidence="4" id="KW-0479">Metal-binding</keyword>
<dbReference type="CDD" id="cd00685">
    <property type="entry name" value="Trans_IPPS_HT"/>
    <property type="match status" value="1"/>
</dbReference>
<dbReference type="Pfam" id="PF00348">
    <property type="entry name" value="polyprenyl_synt"/>
    <property type="match status" value="1"/>
</dbReference>
<evidence type="ECO:0000256" key="5">
    <source>
        <dbReference type="ARBA" id="ARBA00022842"/>
    </source>
</evidence>
<evidence type="ECO:0000256" key="1">
    <source>
        <dbReference type="ARBA" id="ARBA00001946"/>
    </source>
</evidence>
<comment type="similarity">
    <text evidence="2 6">Belongs to the FPP/GGPP synthase family.</text>
</comment>
<dbReference type="SFLD" id="SFLDS00005">
    <property type="entry name" value="Isoprenoid_Synthase_Type_I"/>
    <property type="match status" value="1"/>
</dbReference>
<dbReference type="GO" id="GO:0046872">
    <property type="term" value="F:metal ion binding"/>
    <property type="evidence" value="ECO:0007669"/>
    <property type="project" value="UniProtKB-KW"/>
</dbReference>
<organism evidence="7 8">
    <name type="scientific">Brevibacillus laterosporus LMG 15441</name>
    <dbReference type="NCBI Taxonomy" id="1042163"/>
    <lineage>
        <taxon>Bacteria</taxon>
        <taxon>Bacillati</taxon>
        <taxon>Bacillota</taxon>
        <taxon>Bacilli</taxon>
        <taxon>Bacillales</taxon>
        <taxon>Paenibacillaceae</taxon>
        <taxon>Brevibacillus</taxon>
    </lineage>
</organism>
<evidence type="ECO:0000256" key="6">
    <source>
        <dbReference type="RuleBase" id="RU004466"/>
    </source>
</evidence>
<dbReference type="PANTHER" id="PTHR12001:SF69">
    <property type="entry name" value="ALL TRANS-POLYPRENYL-DIPHOSPHATE SYNTHASE PDSS1"/>
    <property type="match status" value="1"/>
</dbReference>
<evidence type="ECO:0000313" key="7">
    <source>
        <dbReference type="EMBL" id="AIG25406.1"/>
    </source>
</evidence>
<evidence type="ECO:0000256" key="3">
    <source>
        <dbReference type="ARBA" id="ARBA00022679"/>
    </source>
</evidence>
<dbReference type="Gene3D" id="1.10.600.10">
    <property type="entry name" value="Farnesyl Diphosphate Synthase"/>
    <property type="match status" value="1"/>
</dbReference>
<dbReference type="Proteomes" id="UP000005850">
    <property type="component" value="Chromosome"/>
</dbReference>
<dbReference type="EMBL" id="CP007806">
    <property type="protein sequence ID" value="AIG25406.1"/>
    <property type="molecule type" value="Genomic_DNA"/>
</dbReference>
<dbReference type="KEGG" id="blr:BRLA_c010660"/>
<keyword evidence="5" id="KW-0460">Magnesium</keyword>
<reference evidence="7 8" key="1">
    <citation type="journal article" date="2011" name="J. Bacteriol.">
        <title>Genome sequence of Brevibacillus laterosporus LMG 15441, a pathogen of invertebrates.</title>
        <authorList>
            <person name="Djukic M."/>
            <person name="Poehlein A."/>
            <person name="Thurmer A."/>
            <person name="Daniel R."/>
        </authorList>
    </citation>
    <scope>NUCLEOTIDE SEQUENCE [LARGE SCALE GENOMIC DNA]</scope>
    <source>
        <strain evidence="7 8">LMG 15441</strain>
    </source>
</reference>